<feature type="transmembrane region" description="Helical" evidence="1">
    <location>
        <begin position="12"/>
        <end position="30"/>
    </location>
</feature>
<dbReference type="Proteomes" id="UP000031030">
    <property type="component" value="Unassembled WGS sequence"/>
</dbReference>
<dbReference type="STRING" id="1348253.LK09_02140"/>
<feature type="transmembrane region" description="Helical" evidence="1">
    <location>
        <begin position="271"/>
        <end position="289"/>
    </location>
</feature>
<evidence type="ECO:0000313" key="2">
    <source>
        <dbReference type="EMBL" id="KHK99469.1"/>
    </source>
</evidence>
<gene>
    <name evidence="2" type="ORF">LK09_02140</name>
</gene>
<accession>A0A0B2A7I6</accession>
<sequence>MRNGARDIRWWILYGSIAAVAFGARLLMVLRGGGLLGVGGYDDGVYYAASAALVHGRLPYRDFLFIQPPGVVVAGAPFAWFGSLTSDSLGFAAAHLGFMLVGAISAALVAVILRRFGFIAAAAGGLAYAVSYVAMYAERSILLEPFGTLGILLALVVLSRPRLRAQPGWLIAAGVALGMTCGFKIWYIVPAVIIIAWSGRGWWRMLLGAVIGGCLIYLPFFLADPAAAVGEIVLDQLGRSGASPSLGSRVHMIVGDYPAPTALAHLGVNKYTVTIVSALVALAAVVIAATVRRARLYVVLFVADAVVLLTAPSFFLHYTALTAPMLALVFGVAVGRVAELIRVPGARFAFAGGVAVLLVALNAPTVLHGTGREVPAPRLTAEVQAVDGCVIADDPTLLAVTDVLSRDLRAGCPLWPDVTGYTYGPAQELRANGQIVPRVSNAKWQRTVVRYLTSGSAVILGRPDTGLSKASYRIVTDGEVLHSPDGVVVVVRTVGHSG</sequence>
<evidence type="ECO:0000313" key="3">
    <source>
        <dbReference type="Proteomes" id="UP000031030"/>
    </source>
</evidence>
<keyword evidence="1" id="KW-1133">Transmembrane helix</keyword>
<organism evidence="2 3">
    <name type="scientific">Microbacterium mangrovi</name>
    <dbReference type="NCBI Taxonomy" id="1348253"/>
    <lineage>
        <taxon>Bacteria</taxon>
        <taxon>Bacillati</taxon>
        <taxon>Actinomycetota</taxon>
        <taxon>Actinomycetes</taxon>
        <taxon>Micrococcales</taxon>
        <taxon>Microbacteriaceae</taxon>
        <taxon>Microbacterium</taxon>
    </lineage>
</organism>
<dbReference type="OrthoDB" id="5485682at2"/>
<evidence type="ECO:0008006" key="4">
    <source>
        <dbReference type="Google" id="ProtNLM"/>
    </source>
</evidence>
<keyword evidence="1" id="KW-0472">Membrane</keyword>
<feature type="transmembrane region" description="Helical" evidence="1">
    <location>
        <begin position="296"/>
        <end position="315"/>
    </location>
</feature>
<name>A0A0B2A7I6_9MICO</name>
<feature type="transmembrane region" description="Helical" evidence="1">
    <location>
        <begin position="141"/>
        <end position="158"/>
    </location>
</feature>
<comment type="caution">
    <text evidence="2">The sequence shown here is derived from an EMBL/GenBank/DDBJ whole genome shotgun (WGS) entry which is preliminary data.</text>
</comment>
<feature type="transmembrane region" description="Helical" evidence="1">
    <location>
        <begin position="89"/>
        <end position="110"/>
    </location>
</feature>
<protein>
    <recommendedName>
        <fullName evidence="4">Glycosyltransferase RgtA/B/C/D-like domain-containing protein</fullName>
    </recommendedName>
</protein>
<feature type="transmembrane region" description="Helical" evidence="1">
    <location>
        <begin position="321"/>
        <end position="341"/>
    </location>
</feature>
<feature type="transmembrane region" description="Helical" evidence="1">
    <location>
        <begin position="170"/>
        <end position="195"/>
    </location>
</feature>
<reference evidence="2 3" key="1">
    <citation type="submission" date="2014-11" db="EMBL/GenBank/DDBJ databases">
        <title>Genome sequence of Microbacterium mangrovi MUSC 115(T).</title>
        <authorList>
            <person name="Lee L.-H."/>
        </authorList>
    </citation>
    <scope>NUCLEOTIDE SEQUENCE [LARGE SCALE GENOMIC DNA]</scope>
    <source>
        <strain evidence="2 3">MUSC 115</strain>
    </source>
</reference>
<evidence type="ECO:0000256" key="1">
    <source>
        <dbReference type="SAM" id="Phobius"/>
    </source>
</evidence>
<keyword evidence="3" id="KW-1185">Reference proteome</keyword>
<feature type="transmembrane region" description="Helical" evidence="1">
    <location>
        <begin position="202"/>
        <end position="222"/>
    </location>
</feature>
<feature type="transmembrane region" description="Helical" evidence="1">
    <location>
        <begin position="116"/>
        <end position="134"/>
    </location>
</feature>
<proteinExistence type="predicted"/>
<feature type="transmembrane region" description="Helical" evidence="1">
    <location>
        <begin position="63"/>
        <end position="82"/>
    </location>
</feature>
<feature type="transmembrane region" description="Helical" evidence="1">
    <location>
        <begin position="348"/>
        <end position="367"/>
    </location>
</feature>
<keyword evidence="1" id="KW-0812">Transmembrane</keyword>
<dbReference type="EMBL" id="JTDK01000002">
    <property type="protein sequence ID" value="KHK99469.1"/>
    <property type="molecule type" value="Genomic_DNA"/>
</dbReference>
<dbReference type="AlphaFoldDB" id="A0A0B2A7I6"/>
<dbReference type="RefSeq" id="WP_039395247.1">
    <property type="nucleotide sequence ID" value="NZ_JTDK01000002.1"/>
</dbReference>